<feature type="transmembrane region" description="Helical" evidence="1">
    <location>
        <begin position="90"/>
        <end position="109"/>
    </location>
</feature>
<proteinExistence type="predicted"/>
<dbReference type="RefSeq" id="WP_301167818.1">
    <property type="nucleotide sequence ID" value="NZ_JAUHTR010000014.1"/>
</dbReference>
<reference evidence="2" key="1">
    <citation type="submission" date="2023-07" db="EMBL/GenBank/DDBJ databases">
        <title>Fictibacillus sp. isolated from freshwater pond.</title>
        <authorList>
            <person name="Kirdat K."/>
            <person name="Bhat A."/>
            <person name="Mourya A."/>
            <person name="Yadav A."/>
        </authorList>
    </citation>
    <scope>NUCLEOTIDE SEQUENCE</scope>
    <source>
        <strain evidence="2">NE201</strain>
    </source>
</reference>
<dbReference type="EMBL" id="JAUHTR010000014">
    <property type="protein sequence ID" value="MDN4526805.1"/>
    <property type="molecule type" value="Genomic_DNA"/>
</dbReference>
<gene>
    <name evidence="2" type="ORF">QYB97_20155</name>
</gene>
<evidence type="ECO:0000313" key="2">
    <source>
        <dbReference type="EMBL" id="MDN4526805.1"/>
    </source>
</evidence>
<keyword evidence="3" id="KW-1185">Reference proteome</keyword>
<sequence>MIIFKPVLLGMMFLSELIVLYAFGLWGYHQTNGFTKYVLCFTVPLIIAMIWGLFLSPKAAYLLPPFWRTVLQLLIFAVGARALYVTGLCLSAWIFIIISSIGLLLIRFFEF</sequence>
<dbReference type="Proteomes" id="UP001172721">
    <property type="component" value="Unassembled WGS sequence"/>
</dbReference>
<dbReference type="Pfam" id="PF10823">
    <property type="entry name" value="DUF2568"/>
    <property type="match status" value="1"/>
</dbReference>
<feature type="transmembrane region" description="Helical" evidence="1">
    <location>
        <begin position="34"/>
        <end position="54"/>
    </location>
</feature>
<protein>
    <submittedName>
        <fullName evidence="2">YrdB family protein</fullName>
    </submittedName>
</protein>
<keyword evidence="1" id="KW-0472">Membrane</keyword>
<organism evidence="2 3">
    <name type="scientific">Fictibacillus fluitans</name>
    <dbReference type="NCBI Taxonomy" id="3058422"/>
    <lineage>
        <taxon>Bacteria</taxon>
        <taxon>Bacillati</taxon>
        <taxon>Bacillota</taxon>
        <taxon>Bacilli</taxon>
        <taxon>Bacillales</taxon>
        <taxon>Fictibacillaceae</taxon>
        <taxon>Fictibacillus</taxon>
    </lineage>
</organism>
<evidence type="ECO:0000256" key="1">
    <source>
        <dbReference type="SAM" id="Phobius"/>
    </source>
</evidence>
<keyword evidence="1" id="KW-1133">Transmembrane helix</keyword>
<name>A0ABT8I267_9BACL</name>
<dbReference type="InterPro" id="IPR021214">
    <property type="entry name" value="DUF2568"/>
</dbReference>
<accession>A0ABT8I267</accession>
<feature type="transmembrane region" description="Helical" evidence="1">
    <location>
        <begin position="7"/>
        <end position="28"/>
    </location>
</feature>
<evidence type="ECO:0000313" key="3">
    <source>
        <dbReference type="Proteomes" id="UP001172721"/>
    </source>
</evidence>
<comment type="caution">
    <text evidence="2">The sequence shown here is derived from an EMBL/GenBank/DDBJ whole genome shotgun (WGS) entry which is preliminary data.</text>
</comment>
<keyword evidence="1" id="KW-0812">Transmembrane</keyword>